<proteinExistence type="predicted"/>
<gene>
    <name evidence="2" type="ORF">C8A05DRAFT_14273</name>
</gene>
<sequence length="508" mass="57119">MREAQQQADRRVILRDLQSTIDPLVAAQVYNARYSPLYRLPDELLLLILRRVGNNLVALYCVGQVSTKLRHMILRDRSLPEDMTIGNTFMAPWDDSIRSRLQADGMCDECKLWCRVPIKGWANKLAQVLNRIDTKEDRLHRFCRFGIRHYTLPQLHCGGCGFDHHDGAFSLGQIRLGGNRRQCLGRRGAVRLCGHVTIAWGAVEAAIVAWKQSKHRRCGRRTDYYLDPSRFAVECDHPSHDIRCNKTDTPTKPEARLWVASTNRIALVMSWAPHSGGVTALRHSRDGRPDAAGLRAVFRKLREPGQPAGLLMPAGTRPDSPPEMACFHPRLCRCLRYDTGTNNTTGARARPRACFASHRLRRGVDTSMREDLTRSSVKVFPHSGPQRRGIMGAPCVITAYRRVTRRKIRQRPSSLPPTHDWLHAMDPDTYPHPHGSVLPLCKDKSCMNYYRRPGAVRCVQGPDRMSTVCHGNCYGHGQRHGHSGTPSVRGAERGQTGQGSLSSDGHHG</sequence>
<dbReference type="Proteomes" id="UP001303889">
    <property type="component" value="Unassembled WGS sequence"/>
</dbReference>
<feature type="compositionally biased region" description="Polar residues" evidence="1">
    <location>
        <begin position="498"/>
        <end position="508"/>
    </location>
</feature>
<evidence type="ECO:0008006" key="4">
    <source>
        <dbReference type="Google" id="ProtNLM"/>
    </source>
</evidence>
<organism evidence="2 3">
    <name type="scientific">Staphylotrichum tortipilum</name>
    <dbReference type="NCBI Taxonomy" id="2831512"/>
    <lineage>
        <taxon>Eukaryota</taxon>
        <taxon>Fungi</taxon>
        <taxon>Dikarya</taxon>
        <taxon>Ascomycota</taxon>
        <taxon>Pezizomycotina</taxon>
        <taxon>Sordariomycetes</taxon>
        <taxon>Sordariomycetidae</taxon>
        <taxon>Sordariales</taxon>
        <taxon>Chaetomiaceae</taxon>
        <taxon>Staphylotrichum</taxon>
    </lineage>
</organism>
<reference evidence="2" key="1">
    <citation type="journal article" date="2023" name="Mol. Phylogenet. Evol.">
        <title>Genome-scale phylogeny and comparative genomics of the fungal order Sordariales.</title>
        <authorList>
            <person name="Hensen N."/>
            <person name="Bonometti L."/>
            <person name="Westerberg I."/>
            <person name="Brannstrom I.O."/>
            <person name="Guillou S."/>
            <person name="Cros-Aarteil S."/>
            <person name="Calhoun S."/>
            <person name="Haridas S."/>
            <person name="Kuo A."/>
            <person name="Mondo S."/>
            <person name="Pangilinan J."/>
            <person name="Riley R."/>
            <person name="LaButti K."/>
            <person name="Andreopoulos B."/>
            <person name="Lipzen A."/>
            <person name="Chen C."/>
            <person name="Yan M."/>
            <person name="Daum C."/>
            <person name="Ng V."/>
            <person name="Clum A."/>
            <person name="Steindorff A."/>
            <person name="Ohm R.A."/>
            <person name="Martin F."/>
            <person name="Silar P."/>
            <person name="Natvig D.O."/>
            <person name="Lalanne C."/>
            <person name="Gautier V."/>
            <person name="Ament-Velasquez S.L."/>
            <person name="Kruys A."/>
            <person name="Hutchinson M.I."/>
            <person name="Powell A.J."/>
            <person name="Barry K."/>
            <person name="Miller A.N."/>
            <person name="Grigoriev I.V."/>
            <person name="Debuchy R."/>
            <person name="Gladieux P."/>
            <person name="Hiltunen Thoren M."/>
            <person name="Johannesson H."/>
        </authorList>
    </citation>
    <scope>NUCLEOTIDE SEQUENCE</scope>
    <source>
        <strain evidence="2">CBS 103.79</strain>
    </source>
</reference>
<dbReference type="EMBL" id="MU855430">
    <property type="protein sequence ID" value="KAK3903767.1"/>
    <property type="molecule type" value="Genomic_DNA"/>
</dbReference>
<comment type="caution">
    <text evidence="2">The sequence shown here is derived from an EMBL/GenBank/DDBJ whole genome shotgun (WGS) entry which is preliminary data.</text>
</comment>
<evidence type="ECO:0000313" key="2">
    <source>
        <dbReference type="EMBL" id="KAK3903767.1"/>
    </source>
</evidence>
<accession>A0AAN6RUC9</accession>
<reference evidence="2" key="2">
    <citation type="submission" date="2023-05" db="EMBL/GenBank/DDBJ databases">
        <authorList>
            <consortium name="Lawrence Berkeley National Laboratory"/>
            <person name="Steindorff A."/>
            <person name="Hensen N."/>
            <person name="Bonometti L."/>
            <person name="Westerberg I."/>
            <person name="Brannstrom I.O."/>
            <person name="Guillou S."/>
            <person name="Cros-Aarteil S."/>
            <person name="Calhoun S."/>
            <person name="Haridas S."/>
            <person name="Kuo A."/>
            <person name="Mondo S."/>
            <person name="Pangilinan J."/>
            <person name="Riley R."/>
            <person name="Labutti K."/>
            <person name="Andreopoulos B."/>
            <person name="Lipzen A."/>
            <person name="Chen C."/>
            <person name="Yanf M."/>
            <person name="Daum C."/>
            <person name="Ng V."/>
            <person name="Clum A."/>
            <person name="Ohm R."/>
            <person name="Martin F."/>
            <person name="Silar P."/>
            <person name="Natvig D."/>
            <person name="Lalanne C."/>
            <person name="Gautier V."/>
            <person name="Ament-Velasquez S.L."/>
            <person name="Kruys A."/>
            <person name="Hutchinson M.I."/>
            <person name="Powell A.J."/>
            <person name="Barry K."/>
            <person name="Miller A.N."/>
            <person name="Grigoriev I.V."/>
            <person name="Debuchy R."/>
            <person name="Gladieux P."/>
            <person name="Thoren M.H."/>
            <person name="Johannesson H."/>
        </authorList>
    </citation>
    <scope>NUCLEOTIDE SEQUENCE</scope>
    <source>
        <strain evidence="2">CBS 103.79</strain>
    </source>
</reference>
<protein>
    <recommendedName>
        <fullName evidence="4">F-box domain-containing protein</fullName>
    </recommendedName>
</protein>
<evidence type="ECO:0000313" key="3">
    <source>
        <dbReference type="Proteomes" id="UP001303889"/>
    </source>
</evidence>
<evidence type="ECO:0000256" key="1">
    <source>
        <dbReference type="SAM" id="MobiDB-lite"/>
    </source>
</evidence>
<keyword evidence="3" id="KW-1185">Reference proteome</keyword>
<name>A0AAN6RUC9_9PEZI</name>
<feature type="region of interest" description="Disordered" evidence="1">
    <location>
        <begin position="477"/>
        <end position="508"/>
    </location>
</feature>
<dbReference type="AlphaFoldDB" id="A0AAN6RUC9"/>